<reference evidence="1 2" key="1">
    <citation type="journal article" date="2010" name="Int. J. Syst. Evol. Microbiol.">
        <title>Reclassification of Herbaspirillum putei as a later heterotypic synonym of Herbaspirillum huttiense, with the description of H. huttiense subsp. huttiense subsp. nov. and H. huttiense subsp. putei subsp. nov., comb. nov., and description of Herbaspirillum aquaticum sp. nov.</title>
        <authorList>
            <person name="Dobritsa A.P."/>
            <person name="Reddy M.C."/>
            <person name="Samadpour M."/>
        </authorList>
    </citation>
    <scope>NUCLEOTIDE SEQUENCE [LARGE SCALE GENOMIC DNA]</scope>
    <source>
        <strain evidence="1 2">IEH 4430</strain>
    </source>
</reference>
<evidence type="ECO:0008006" key="3">
    <source>
        <dbReference type="Google" id="ProtNLM"/>
    </source>
</evidence>
<dbReference type="Gene3D" id="2.160.20.160">
    <property type="match status" value="1"/>
</dbReference>
<dbReference type="Proteomes" id="UP000214747">
    <property type="component" value="Unassembled WGS sequence"/>
</dbReference>
<evidence type="ECO:0000313" key="1">
    <source>
        <dbReference type="EMBL" id="OWY33011.1"/>
    </source>
</evidence>
<evidence type="ECO:0000313" key="2">
    <source>
        <dbReference type="Proteomes" id="UP000214747"/>
    </source>
</evidence>
<dbReference type="EMBL" id="NJGV01000021">
    <property type="protein sequence ID" value="OWY33011.1"/>
    <property type="molecule type" value="Genomic_DNA"/>
</dbReference>
<gene>
    <name evidence="1" type="ORF">CEJ45_19000</name>
</gene>
<keyword evidence="2" id="KW-1185">Reference proteome</keyword>
<dbReference type="AlphaFoldDB" id="A0A225SPM7"/>
<accession>A0A225SPM7</accession>
<protein>
    <recommendedName>
        <fullName evidence="3">Peptidase M10 serralysin C-terminal domain-containing protein</fullName>
    </recommendedName>
</protein>
<name>A0A225SPM7_9BURK</name>
<proteinExistence type="predicted"/>
<sequence>MGGKVLAFGEAAAGDFSITLPAGALAPGLYRDLTVMASRSGGAALGQSAVVQGLKLGWYWAAQSSGDILGGNGNDEIALGSTRSSTATFVQTGAGQDKIIVGSYGRTENLAATVSDFTVGVDKVEVFNQTLTQANLSSFVRASAGANPNDTRLVIDLDGAGPGTLTYTLMLQNVVYNNLNTASIFGL</sequence>
<comment type="caution">
    <text evidence="1">The sequence shown here is derived from an EMBL/GenBank/DDBJ whole genome shotgun (WGS) entry which is preliminary data.</text>
</comment>
<organism evidence="1 2">
    <name type="scientific">Herbaspirillum aquaticum</name>
    <dbReference type="NCBI Taxonomy" id="568783"/>
    <lineage>
        <taxon>Bacteria</taxon>
        <taxon>Pseudomonadati</taxon>
        <taxon>Pseudomonadota</taxon>
        <taxon>Betaproteobacteria</taxon>
        <taxon>Burkholderiales</taxon>
        <taxon>Oxalobacteraceae</taxon>
        <taxon>Herbaspirillum</taxon>
    </lineage>
</organism>